<dbReference type="GO" id="GO:0016052">
    <property type="term" value="P:carbohydrate catabolic process"/>
    <property type="evidence" value="ECO:0007669"/>
    <property type="project" value="TreeGrafter"/>
</dbReference>
<protein>
    <submittedName>
        <fullName evidence="6">Glycoside hydrolase family 25 protein</fullName>
    </submittedName>
</protein>
<dbReference type="GO" id="GO:0009253">
    <property type="term" value="P:peptidoglycan catabolic process"/>
    <property type="evidence" value="ECO:0007669"/>
    <property type="project" value="InterPro"/>
</dbReference>
<feature type="transmembrane region" description="Helical" evidence="5">
    <location>
        <begin position="43"/>
        <end position="63"/>
    </location>
</feature>
<dbReference type="Pfam" id="PF01183">
    <property type="entry name" value="Glyco_hydro_25"/>
    <property type="match status" value="1"/>
</dbReference>
<keyword evidence="5" id="KW-1133">Transmembrane helix</keyword>
<comment type="caution">
    <text evidence="6">The sequence shown here is derived from an EMBL/GenBank/DDBJ whole genome shotgun (WGS) entry which is preliminary data.</text>
</comment>
<evidence type="ECO:0000313" key="6">
    <source>
        <dbReference type="EMBL" id="TRW24653.1"/>
    </source>
</evidence>
<dbReference type="PANTHER" id="PTHR34135:SF2">
    <property type="entry name" value="LYSOZYME"/>
    <property type="match status" value="1"/>
</dbReference>
<keyword evidence="5" id="KW-0812">Transmembrane</keyword>
<organism evidence="6 7">
    <name type="scientific">Flavobacterium zepuense</name>
    <dbReference type="NCBI Taxonomy" id="2593302"/>
    <lineage>
        <taxon>Bacteria</taxon>
        <taxon>Pseudomonadati</taxon>
        <taxon>Bacteroidota</taxon>
        <taxon>Flavobacteriia</taxon>
        <taxon>Flavobacteriales</taxon>
        <taxon>Flavobacteriaceae</taxon>
        <taxon>Flavobacterium</taxon>
    </lineage>
</organism>
<gene>
    <name evidence="6" type="ORF">FMM05_09070</name>
</gene>
<feature type="region of interest" description="Disordered" evidence="4">
    <location>
        <begin position="1"/>
        <end position="38"/>
    </location>
</feature>
<dbReference type="InterPro" id="IPR018077">
    <property type="entry name" value="Glyco_hydro_fam25_subgr"/>
</dbReference>
<dbReference type="SUPFAM" id="SSF51445">
    <property type="entry name" value="(Trans)glycosidases"/>
    <property type="match status" value="1"/>
</dbReference>
<dbReference type="Gene3D" id="3.20.20.80">
    <property type="entry name" value="Glycosidases"/>
    <property type="match status" value="1"/>
</dbReference>
<dbReference type="OrthoDB" id="9798192at2"/>
<evidence type="ECO:0000256" key="1">
    <source>
        <dbReference type="ARBA" id="ARBA00010646"/>
    </source>
</evidence>
<keyword evidence="2 6" id="KW-0378">Hydrolase</keyword>
<evidence type="ECO:0000313" key="7">
    <source>
        <dbReference type="Proteomes" id="UP000320643"/>
    </source>
</evidence>
<sequence length="303" mass="35198">MKRTPARKPAANPMRAVATTTHKKAVRKRPKPKKSNKTSAGQLLKYSFLLLFISFIIAAGYQYRHGFLYYLGFKTNKRIEALTKEEKKIASLRLYEIVSRHKDKVFGIDVSHYQGKINWDSIERKTGDFPLDFVFARATVGVGSDSEFNRNWRHAGKNGFIRGAYHYYRPNENSLKQAENFIKTVKLGKGDLPPVLDIEKIPSEQSMDSLKSGLKRWLTKVEKHYGVKPIIYSGESFYTDFLKKEFEDYTLWIANYSFFEDEIRKEWLFWQFTDKGSIKGIEGPVDVNIYNGNVSHLNELRLK</sequence>
<comment type="similarity">
    <text evidence="1">Belongs to the glycosyl hydrolase 25 family.</text>
</comment>
<name>A0A552V2G2_9FLAO</name>
<dbReference type="InterPro" id="IPR017853">
    <property type="entry name" value="GH"/>
</dbReference>
<keyword evidence="5" id="KW-0472">Membrane</keyword>
<dbReference type="GO" id="GO:0003796">
    <property type="term" value="F:lysozyme activity"/>
    <property type="evidence" value="ECO:0007669"/>
    <property type="project" value="InterPro"/>
</dbReference>
<evidence type="ECO:0000256" key="2">
    <source>
        <dbReference type="ARBA" id="ARBA00022801"/>
    </source>
</evidence>
<dbReference type="PANTHER" id="PTHR34135">
    <property type="entry name" value="LYSOZYME"/>
    <property type="match status" value="1"/>
</dbReference>
<dbReference type="GO" id="GO:0016998">
    <property type="term" value="P:cell wall macromolecule catabolic process"/>
    <property type="evidence" value="ECO:0007669"/>
    <property type="project" value="InterPro"/>
</dbReference>
<keyword evidence="7" id="KW-1185">Reference proteome</keyword>
<dbReference type="CDD" id="cd06524">
    <property type="entry name" value="GH25_YegX-like"/>
    <property type="match status" value="1"/>
</dbReference>
<reference evidence="6 7" key="1">
    <citation type="submission" date="2019-07" db="EMBL/GenBank/DDBJ databases">
        <title>Flavobacterium sp. nov., isolated from glacier ice.</title>
        <authorList>
            <person name="Liu Q."/>
            <person name="Xin Y.-H."/>
        </authorList>
    </citation>
    <scope>NUCLEOTIDE SEQUENCE [LARGE SCALE GENOMIC DNA]</scope>
    <source>
        <strain evidence="6 7">ZT4R6</strain>
    </source>
</reference>
<evidence type="ECO:0000256" key="5">
    <source>
        <dbReference type="SAM" id="Phobius"/>
    </source>
</evidence>
<evidence type="ECO:0000256" key="4">
    <source>
        <dbReference type="SAM" id="MobiDB-lite"/>
    </source>
</evidence>
<dbReference type="EMBL" id="VJVZ01000005">
    <property type="protein sequence ID" value="TRW24653.1"/>
    <property type="molecule type" value="Genomic_DNA"/>
</dbReference>
<proteinExistence type="inferred from homology"/>
<accession>A0A552V2G2</accession>
<dbReference type="RefSeq" id="WP_143373057.1">
    <property type="nucleotide sequence ID" value="NZ_VJVZ01000005.1"/>
</dbReference>
<dbReference type="Proteomes" id="UP000320643">
    <property type="component" value="Unassembled WGS sequence"/>
</dbReference>
<dbReference type="InterPro" id="IPR002053">
    <property type="entry name" value="Glyco_hydro_25"/>
</dbReference>
<dbReference type="AlphaFoldDB" id="A0A552V2G2"/>
<keyword evidence="3" id="KW-0326">Glycosidase</keyword>
<dbReference type="SMART" id="SM00641">
    <property type="entry name" value="Glyco_25"/>
    <property type="match status" value="1"/>
</dbReference>
<dbReference type="PROSITE" id="PS51904">
    <property type="entry name" value="GLYCOSYL_HYDROL_F25_2"/>
    <property type="match status" value="1"/>
</dbReference>
<evidence type="ECO:0000256" key="3">
    <source>
        <dbReference type="ARBA" id="ARBA00023295"/>
    </source>
</evidence>
<feature type="compositionally biased region" description="Basic residues" evidence="4">
    <location>
        <begin position="21"/>
        <end position="36"/>
    </location>
</feature>